<dbReference type="PROSITE" id="PS50059">
    <property type="entry name" value="FKBP_PPIASE"/>
    <property type="match status" value="1"/>
</dbReference>
<evidence type="ECO:0000256" key="5">
    <source>
        <dbReference type="RuleBase" id="RU003915"/>
    </source>
</evidence>
<dbReference type="PANTHER" id="PTHR10516">
    <property type="entry name" value="PEPTIDYL-PROLYL CIS-TRANS ISOMERASE"/>
    <property type="match status" value="1"/>
</dbReference>
<evidence type="ECO:0000259" key="6">
    <source>
        <dbReference type="PROSITE" id="PS50059"/>
    </source>
</evidence>
<keyword evidence="2 4" id="KW-0697">Rotamase</keyword>
<evidence type="ECO:0000313" key="7">
    <source>
        <dbReference type="EMBL" id="MFD0765586.1"/>
    </source>
</evidence>
<dbReference type="InterPro" id="IPR001179">
    <property type="entry name" value="PPIase_FKBP_dom"/>
</dbReference>
<dbReference type="SUPFAM" id="SSF54534">
    <property type="entry name" value="FKBP-like"/>
    <property type="match status" value="1"/>
</dbReference>
<evidence type="ECO:0000256" key="4">
    <source>
        <dbReference type="PROSITE-ProRule" id="PRU00277"/>
    </source>
</evidence>
<dbReference type="EC" id="5.2.1.8" evidence="5"/>
<protein>
    <recommendedName>
        <fullName evidence="5">Peptidyl-prolyl cis-trans isomerase</fullName>
        <ecNumber evidence="5">5.2.1.8</ecNumber>
    </recommendedName>
</protein>
<dbReference type="GO" id="GO:0003755">
    <property type="term" value="F:peptidyl-prolyl cis-trans isomerase activity"/>
    <property type="evidence" value="ECO:0007669"/>
    <property type="project" value="UniProtKB-EC"/>
</dbReference>
<accession>A0ABW2ZHF3</accession>
<dbReference type="RefSeq" id="WP_377142806.1">
    <property type="nucleotide sequence ID" value="NZ_JBHTIA010000008.1"/>
</dbReference>
<sequence>MNRVLLILFLCVVCFTSCKKGYDPVADERTQADIDQKIIEDYVAATPGLGAKIKQIDSAGIKTGVYYVEERAGTGNAIFTNSTRITIDYTSRILTTGEVFAQSNNFHPSFTLGEVLRAWKLGIPYAKKGGKIRIIAASRYGYGPYDQPEIKLPANSVVDFDIELLDVTN</sequence>
<dbReference type="InterPro" id="IPR046357">
    <property type="entry name" value="PPIase_dom_sf"/>
</dbReference>
<comment type="similarity">
    <text evidence="5">Belongs to the FKBP-type PPIase family.</text>
</comment>
<organism evidence="7 8">
    <name type="scientific">Mucilaginibacter lutimaris</name>
    <dbReference type="NCBI Taxonomy" id="931629"/>
    <lineage>
        <taxon>Bacteria</taxon>
        <taxon>Pseudomonadati</taxon>
        <taxon>Bacteroidota</taxon>
        <taxon>Sphingobacteriia</taxon>
        <taxon>Sphingobacteriales</taxon>
        <taxon>Sphingobacteriaceae</taxon>
        <taxon>Mucilaginibacter</taxon>
    </lineage>
</organism>
<dbReference type="PANTHER" id="PTHR10516:SF443">
    <property type="entry name" value="FK506-BINDING PROTEIN 59-RELATED"/>
    <property type="match status" value="1"/>
</dbReference>
<evidence type="ECO:0000313" key="8">
    <source>
        <dbReference type="Proteomes" id="UP001597073"/>
    </source>
</evidence>
<evidence type="ECO:0000256" key="1">
    <source>
        <dbReference type="ARBA" id="ARBA00000971"/>
    </source>
</evidence>
<name>A0ABW2ZHF3_9SPHI</name>
<dbReference type="Pfam" id="PF00254">
    <property type="entry name" value="FKBP_C"/>
    <property type="match status" value="1"/>
</dbReference>
<dbReference type="InterPro" id="IPR050689">
    <property type="entry name" value="FKBP-type_PPIase"/>
</dbReference>
<keyword evidence="8" id="KW-1185">Reference proteome</keyword>
<comment type="caution">
    <text evidence="7">The sequence shown here is derived from an EMBL/GenBank/DDBJ whole genome shotgun (WGS) entry which is preliminary data.</text>
</comment>
<dbReference type="Proteomes" id="UP001597073">
    <property type="component" value="Unassembled WGS sequence"/>
</dbReference>
<reference evidence="8" key="1">
    <citation type="journal article" date="2019" name="Int. J. Syst. Evol. Microbiol.">
        <title>The Global Catalogue of Microorganisms (GCM) 10K type strain sequencing project: providing services to taxonomists for standard genome sequencing and annotation.</title>
        <authorList>
            <consortium name="The Broad Institute Genomics Platform"/>
            <consortium name="The Broad Institute Genome Sequencing Center for Infectious Disease"/>
            <person name="Wu L."/>
            <person name="Ma J."/>
        </authorList>
    </citation>
    <scope>NUCLEOTIDE SEQUENCE [LARGE SCALE GENOMIC DNA]</scope>
    <source>
        <strain evidence="8">CCUG 60742</strain>
    </source>
</reference>
<feature type="domain" description="PPIase FKBP-type" evidence="6">
    <location>
        <begin position="82"/>
        <end position="168"/>
    </location>
</feature>
<keyword evidence="3 4" id="KW-0413">Isomerase</keyword>
<proteinExistence type="inferred from homology"/>
<comment type="catalytic activity">
    <reaction evidence="1 4 5">
        <text>[protein]-peptidylproline (omega=180) = [protein]-peptidylproline (omega=0)</text>
        <dbReference type="Rhea" id="RHEA:16237"/>
        <dbReference type="Rhea" id="RHEA-COMP:10747"/>
        <dbReference type="Rhea" id="RHEA-COMP:10748"/>
        <dbReference type="ChEBI" id="CHEBI:83833"/>
        <dbReference type="ChEBI" id="CHEBI:83834"/>
        <dbReference type="EC" id="5.2.1.8"/>
    </reaction>
</comment>
<gene>
    <name evidence="7" type="ORF">ACFQZI_12050</name>
</gene>
<evidence type="ECO:0000256" key="3">
    <source>
        <dbReference type="ARBA" id="ARBA00023235"/>
    </source>
</evidence>
<dbReference type="EMBL" id="JBHTIA010000008">
    <property type="protein sequence ID" value="MFD0765586.1"/>
    <property type="molecule type" value="Genomic_DNA"/>
</dbReference>
<evidence type="ECO:0000256" key="2">
    <source>
        <dbReference type="ARBA" id="ARBA00023110"/>
    </source>
</evidence>
<dbReference type="Gene3D" id="3.10.50.40">
    <property type="match status" value="1"/>
</dbReference>